<sequence length="103" mass="11432">MAALQYLDSLRSTHPELSEWYNTLSDLYQRKLWHQLTLKLEQAAAVQGKVFAMFVWAVVIHGNVAQGKSTSSVLFWCFKWVGAGPDLIGALLSVVLSVLVLGL</sequence>
<evidence type="ECO:0000313" key="2">
    <source>
        <dbReference type="Proteomes" id="UP001060215"/>
    </source>
</evidence>
<comment type="caution">
    <text evidence="1">The sequence shown here is derived from an EMBL/GenBank/DDBJ whole genome shotgun (WGS) entry which is preliminary data.</text>
</comment>
<protein>
    <submittedName>
        <fullName evidence="1">Uncharacterized protein</fullName>
    </submittedName>
</protein>
<keyword evidence="2" id="KW-1185">Reference proteome</keyword>
<proteinExistence type="predicted"/>
<organism evidence="1 2">
    <name type="scientific">Camellia lanceoleosa</name>
    <dbReference type="NCBI Taxonomy" id="1840588"/>
    <lineage>
        <taxon>Eukaryota</taxon>
        <taxon>Viridiplantae</taxon>
        <taxon>Streptophyta</taxon>
        <taxon>Embryophyta</taxon>
        <taxon>Tracheophyta</taxon>
        <taxon>Spermatophyta</taxon>
        <taxon>Magnoliopsida</taxon>
        <taxon>eudicotyledons</taxon>
        <taxon>Gunneridae</taxon>
        <taxon>Pentapetalae</taxon>
        <taxon>asterids</taxon>
        <taxon>Ericales</taxon>
        <taxon>Theaceae</taxon>
        <taxon>Camellia</taxon>
    </lineage>
</organism>
<reference evidence="1 2" key="1">
    <citation type="journal article" date="2022" name="Plant J.">
        <title>Chromosome-level genome of Camellia lanceoleosa provides a valuable resource for understanding genome evolution and self-incompatibility.</title>
        <authorList>
            <person name="Gong W."/>
            <person name="Xiao S."/>
            <person name="Wang L."/>
            <person name="Liao Z."/>
            <person name="Chang Y."/>
            <person name="Mo W."/>
            <person name="Hu G."/>
            <person name="Li W."/>
            <person name="Zhao G."/>
            <person name="Zhu H."/>
            <person name="Hu X."/>
            <person name="Ji K."/>
            <person name="Xiang X."/>
            <person name="Song Q."/>
            <person name="Yuan D."/>
            <person name="Jin S."/>
            <person name="Zhang L."/>
        </authorList>
    </citation>
    <scope>NUCLEOTIDE SEQUENCE [LARGE SCALE GENOMIC DNA]</scope>
    <source>
        <strain evidence="1">SQ_2022a</strain>
    </source>
</reference>
<accession>A0ACC0FNC1</accession>
<dbReference type="Proteomes" id="UP001060215">
    <property type="component" value="Chromosome 14"/>
</dbReference>
<evidence type="ECO:0000313" key="1">
    <source>
        <dbReference type="EMBL" id="KAI7989602.1"/>
    </source>
</evidence>
<dbReference type="EMBL" id="CM045771">
    <property type="protein sequence ID" value="KAI7989602.1"/>
    <property type="molecule type" value="Genomic_DNA"/>
</dbReference>
<gene>
    <name evidence="1" type="ORF">LOK49_LG13G01935</name>
</gene>
<name>A0ACC0FNC1_9ERIC</name>